<dbReference type="PROSITE" id="PS51257">
    <property type="entry name" value="PROKAR_LIPOPROTEIN"/>
    <property type="match status" value="1"/>
</dbReference>
<name>A0ABV9TR28_9ACTN</name>
<proteinExistence type="inferred from homology"/>
<dbReference type="Proteomes" id="UP001595872">
    <property type="component" value="Unassembled WGS sequence"/>
</dbReference>
<dbReference type="PANTHER" id="PTHR12151:SF25">
    <property type="entry name" value="LINALOOL DEHYDRATASE_ISOMERASE DOMAIN-CONTAINING PROTEIN"/>
    <property type="match status" value="1"/>
</dbReference>
<evidence type="ECO:0000256" key="1">
    <source>
        <dbReference type="ARBA" id="ARBA00010996"/>
    </source>
</evidence>
<feature type="domain" description="Thioredoxin" evidence="5">
    <location>
        <begin position="47"/>
        <end position="211"/>
    </location>
</feature>
<dbReference type="PROSITE" id="PS51352">
    <property type="entry name" value="THIOREDOXIN_2"/>
    <property type="match status" value="1"/>
</dbReference>
<dbReference type="InterPro" id="IPR013766">
    <property type="entry name" value="Thioredoxin_domain"/>
</dbReference>
<feature type="chain" id="PRO_5046635063" evidence="4">
    <location>
        <begin position="21"/>
        <end position="340"/>
    </location>
</feature>
<dbReference type="CDD" id="cd02968">
    <property type="entry name" value="SCO"/>
    <property type="match status" value="1"/>
</dbReference>
<feature type="signal peptide" evidence="4">
    <location>
        <begin position="1"/>
        <end position="20"/>
    </location>
</feature>
<keyword evidence="4" id="KW-0732">Signal</keyword>
<dbReference type="PANTHER" id="PTHR12151">
    <property type="entry name" value="ELECTRON TRANSPORT PROTIN SCO1/SENC FAMILY MEMBER"/>
    <property type="match status" value="1"/>
</dbReference>
<evidence type="ECO:0000256" key="3">
    <source>
        <dbReference type="SAM" id="MobiDB-lite"/>
    </source>
</evidence>
<dbReference type="InterPro" id="IPR003782">
    <property type="entry name" value="SCO1/SenC"/>
</dbReference>
<evidence type="ECO:0000256" key="4">
    <source>
        <dbReference type="SAM" id="SignalP"/>
    </source>
</evidence>
<keyword evidence="2" id="KW-0186">Copper</keyword>
<dbReference type="InterPro" id="IPR036182">
    <property type="entry name" value="PCuAC_sf"/>
</dbReference>
<gene>
    <name evidence="6" type="ORF">ACFPCY_03785</name>
</gene>
<sequence length="340" mass="35153">MRAFLALGLAGVLLGTAACSGSGSGHSDAPAAAERPAGKSPYKSTRLPAAYKIPDVRLTDQDGRPYDLAARGQGKITMLFFGYTHCPDICPTTMADAAGAMSLLSPAEKARTRVVFVTADPARDKPDVLKEFLGKFDTSFVGLTGPYAEIRKAAADAKTPISPPPAGAKGDYAVQHGSNVMVYGPDGSGALMFPYQFGSAEMAHDLKALMAAAPSAGSAATAGSIRVDGARVRVPSSPDVTAGYLTITNTGQPDTLTGADSPAAGSVEMHRMSMNGNGMKMEQVRTVPVGKGTVEFAQGGLHLMLMKPRDLKAGQSVELTLHFARAGDVKVTARVVPVTG</sequence>
<dbReference type="SUPFAM" id="SSF52833">
    <property type="entry name" value="Thioredoxin-like"/>
    <property type="match status" value="1"/>
</dbReference>
<keyword evidence="7" id="KW-1185">Reference proteome</keyword>
<comment type="similarity">
    <text evidence="1">Belongs to the SCO1/2 family.</text>
</comment>
<dbReference type="InterPro" id="IPR007410">
    <property type="entry name" value="LpqE-like"/>
</dbReference>
<dbReference type="Pfam" id="PF04314">
    <property type="entry name" value="PCuAC"/>
    <property type="match status" value="1"/>
</dbReference>
<accession>A0ABV9TR28</accession>
<evidence type="ECO:0000256" key="2">
    <source>
        <dbReference type="ARBA" id="ARBA00023008"/>
    </source>
</evidence>
<evidence type="ECO:0000259" key="5">
    <source>
        <dbReference type="PROSITE" id="PS51352"/>
    </source>
</evidence>
<dbReference type="InterPro" id="IPR036249">
    <property type="entry name" value="Thioredoxin-like_sf"/>
</dbReference>
<dbReference type="SUPFAM" id="SSF110087">
    <property type="entry name" value="DR1885-like metal-binding protein"/>
    <property type="match status" value="1"/>
</dbReference>
<reference evidence="7" key="1">
    <citation type="journal article" date="2019" name="Int. J. Syst. Evol. Microbiol.">
        <title>The Global Catalogue of Microorganisms (GCM) 10K type strain sequencing project: providing services to taxonomists for standard genome sequencing and annotation.</title>
        <authorList>
            <consortium name="The Broad Institute Genomics Platform"/>
            <consortium name="The Broad Institute Genome Sequencing Center for Infectious Disease"/>
            <person name="Wu L."/>
            <person name="Ma J."/>
        </authorList>
    </citation>
    <scope>NUCLEOTIDE SEQUENCE [LARGE SCALE GENOMIC DNA]</scope>
    <source>
        <strain evidence="7">KLKA75</strain>
    </source>
</reference>
<comment type="caution">
    <text evidence="6">The sequence shown here is derived from an EMBL/GenBank/DDBJ whole genome shotgun (WGS) entry which is preliminary data.</text>
</comment>
<dbReference type="Pfam" id="PF02630">
    <property type="entry name" value="SCO1-SenC"/>
    <property type="match status" value="1"/>
</dbReference>
<dbReference type="EMBL" id="JBHSIT010000001">
    <property type="protein sequence ID" value="MFC4906429.1"/>
    <property type="molecule type" value="Genomic_DNA"/>
</dbReference>
<protein>
    <submittedName>
        <fullName evidence="6">SCO family protein</fullName>
    </submittedName>
</protein>
<dbReference type="Gene3D" id="2.60.40.1890">
    <property type="entry name" value="PCu(A)C copper chaperone"/>
    <property type="match status" value="1"/>
</dbReference>
<evidence type="ECO:0000313" key="7">
    <source>
        <dbReference type="Proteomes" id="UP001595872"/>
    </source>
</evidence>
<dbReference type="RefSeq" id="WP_378252128.1">
    <property type="nucleotide sequence ID" value="NZ_JBHSIT010000001.1"/>
</dbReference>
<organism evidence="6 7">
    <name type="scientific">Actinomadura gamaensis</name>
    <dbReference type="NCBI Taxonomy" id="1763541"/>
    <lineage>
        <taxon>Bacteria</taxon>
        <taxon>Bacillati</taxon>
        <taxon>Actinomycetota</taxon>
        <taxon>Actinomycetes</taxon>
        <taxon>Streptosporangiales</taxon>
        <taxon>Thermomonosporaceae</taxon>
        <taxon>Actinomadura</taxon>
    </lineage>
</organism>
<feature type="region of interest" description="Disordered" evidence="3">
    <location>
        <begin position="25"/>
        <end position="44"/>
    </location>
</feature>
<evidence type="ECO:0000313" key="6">
    <source>
        <dbReference type="EMBL" id="MFC4906429.1"/>
    </source>
</evidence>
<dbReference type="Gene3D" id="3.40.30.10">
    <property type="entry name" value="Glutaredoxin"/>
    <property type="match status" value="1"/>
</dbReference>